<dbReference type="Proteomes" id="UP000739411">
    <property type="component" value="Unassembled WGS sequence"/>
</dbReference>
<comment type="caution">
    <text evidence="2">The sequence shown here is derived from an EMBL/GenBank/DDBJ whole genome shotgun (WGS) entry which is preliminary data.</text>
</comment>
<organism evidence="2 3">
    <name type="scientific">Candidatus Dechloromonas phosphorivorans</name>
    <dbReference type="NCBI Taxonomy" id="2899244"/>
    <lineage>
        <taxon>Bacteria</taxon>
        <taxon>Pseudomonadati</taxon>
        <taxon>Pseudomonadota</taxon>
        <taxon>Betaproteobacteria</taxon>
        <taxon>Rhodocyclales</taxon>
        <taxon>Azonexaceae</taxon>
        <taxon>Dechloromonas</taxon>
    </lineage>
</organism>
<gene>
    <name evidence="2" type="ORF">IPJ38_19430</name>
</gene>
<dbReference type="EMBL" id="JADJMS010000047">
    <property type="protein sequence ID" value="MBK7416942.1"/>
    <property type="molecule type" value="Genomic_DNA"/>
</dbReference>
<name>A0A935MXB1_9RHOO</name>
<evidence type="ECO:0000313" key="3">
    <source>
        <dbReference type="Proteomes" id="UP000739411"/>
    </source>
</evidence>
<proteinExistence type="predicted"/>
<evidence type="ECO:0000256" key="1">
    <source>
        <dbReference type="SAM" id="SignalP"/>
    </source>
</evidence>
<keyword evidence="1" id="KW-0732">Signal</keyword>
<reference evidence="2 3" key="1">
    <citation type="submission" date="2020-10" db="EMBL/GenBank/DDBJ databases">
        <title>Connecting structure to function with the recovery of over 1000 high-quality activated sludge metagenome-assembled genomes encoding full-length rRNA genes using long-read sequencing.</title>
        <authorList>
            <person name="Singleton C.M."/>
            <person name="Petriglieri F."/>
            <person name="Kristensen J.M."/>
            <person name="Kirkegaard R.H."/>
            <person name="Michaelsen T.Y."/>
            <person name="Andersen M.H."/>
            <person name="Karst S.M."/>
            <person name="Dueholm M.S."/>
            <person name="Nielsen P.H."/>
            <person name="Albertsen M."/>
        </authorList>
    </citation>
    <scope>NUCLEOTIDE SEQUENCE [LARGE SCALE GENOMIC DNA]</scope>
    <source>
        <strain evidence="2">EsbW_18-Q3-R4-48_BATAC.463</strain>
    </source>
</reference>
<sequence>MYYSRYILTAAWAAAFLGTAGATDTAEHQFQHLVAEVRANQNRIVGELIEVDIDLASSPGFSVEQIGDAAEIRYRMAFNNIAEGWSWQPLANVAVDDYYRFKFLPLQSVIESRGEYAFEDKIGEAQQMKVVWRYDYFLAFENLYDFYPRAVDDDSGFVARVPAGKAQKVTMHATARLIEPVISESTTFWKATYGKPTDFTLKKRYLVGRLETVSFFDGESGALLQRLMPLPK</sequence>
<evidence type="ECO:0008006" key="4">
    <source>
        <dbReference type="Google" id="ProtNLM"/>
    </source>
</evidence>
<protein>
    <recommendedName>
        <fullName evidence="4">DUF4390 domain-containing protein</fullName>
    </recommendedName>
</protein>
<accession>A0A935MXB1</accession>
<dbReference type="AlphaFoldDB" id="A0A935MXB1"/>
<feature type="chain" id="PRO_5036955430" description="DUF4390 domain-containing protein" evidence="1">
    <location>
        <begin position="23"/>
        <end position="232"/>
    </location>
</feature>
<feature type="signal peptide" evidence="1">
    <location>
        <begin position="1"/>
        <end position="22"/>
    </location>
</feature>
<evidence type="ECO:0000313" key="2">
    <source>
        <dbReference type="EMBL" id="MBK7416942.1"/>
    </source>
</evidence>